<keyword evidence="3" id="KW-1185">Reference proteome</keyword>
<dbReference type="AlphaFoldDB" id="A0AAE9Y404"/>
<feature type="domain" description="Glycosyltransferase 2-like" evidence="1">
    <location>
        <begin position="1"/>
        <end position="122"/>
    </location>
</feature>
<dbReference type="InterPro" id="IPR050834">
    <property type="entry name" value="Glycosyltransf_2"/>
</dbReference>
<dbReference type="PANTHER" id="PTHR43685:SF3">
    <property type="entry name" value="SLR2126 PROTEIN"/>
    <property type="match status" value="1"/>
</dbReference>
<dbReference type="EC" id="2.4.-.-" evidence="2"/>
<proteinExistence type="predicted"/>
<dbReference type="Pfam" id="PF00535">
    <property type="entry name" value="Glycos_transf_2"/>
    <property type="match status" value="1"/>
</dbReference>
<dbReference type="InterPro" id="IPR029044">
    <property type="entry name" value="Nucleotide-diphossugar_trans"/>
</dbReference>
<keyword evidence="2" id="KW-0808">Transferase</keyword>
<dbReference type="Proteomes" id="UP001216390">
    <property type="component" value="Chromosome"/>
</dbReference>
<keyword evidence="2" id="KW-0328">Glycosyltransferase</keyword>
<dbReference type="KEGG" id="ima:PO878_14615"/>
<protein>
    <submittedName>
        <fullName evidence="2">Glycosyltransferase</fullName>
        <ecNumber evidence="2">2.4.-.-</ecNumber>
    </submittedName>
</protein>
<organism evidence="2 3">
    <name type="scientific">Iamia majanohamensis</name>
    <dbReference type="NCBI Taxonomy" id="467976"/>
    <lineage>
        <taxon>Bacteria</taxon>
        <taxon>Bacillati</taxon>
        <taxon>Actinomycetota</taxon>
        <taxon>Acidimicrobiia</taxon>
        <taxon>Acidimicrobiales</taxon>
        <taxon>Iamiaceae</taxon>
        <taxon>Iamia</taxon>
    </lineage>
</organism>
<dbReference type="CDD" id="cd00761">
    <property type="entry name" value="Glyco_tranf_GTA_type"/>
    <property type="match status" value="1"/>
</dbReference>
<dbReference type="GO" id="GO:0016757">
    <property type="term" value="F:glycosyltransferase activity"/>
    <property type="evidence" value="ECO:0007669"/>
    <property type="project" value="UniProtKB-KW"/>
</dbReference>
<accession>A0AAE9Y404</accession>
<dbReference type="InterPro" id="IPR001173">
    <property type="entry name" value="Glyco_trans_2-like"/>
</dbReference>
<dbReference type="Gene3D" id="3.90.550.10">
    <property type="entry name" value="Spore Coat Polysaccharide Biosynthesis Protein SpsA, Chain A"/>
    <property type="match status" value="1"/>
</dbReference>
<dbReference type="PANTHER" id="PTHR43685">
    <property type="entry name" value="GLYCOSYLTRANSFERASE"/>
    <property type="match status" value="1"/>
</dbReference>
<reference evidence="2" key="1">
    <citation type="submission" date="2023-01" db="EMBL/GenBank/DDBJ databases">
        <title>The diversity of Class Acidimicrobiia in South China Sea sediment environments and the proposal of Iamia marina sp. nov., a novel species of the genus Iamia.</title>
        <authorList>
            <person name="He Y."/>
            <person name="Tian X."/>
        </authorList>
    </citation>
    <scope>NUCLEOTIDE SEQUENCE</scope>
    <source>
        <strain evidence="2">DSM 19957</strain>
    </source>
</reference>
<evidence type="ECO:0000259" key="1">
    <source>
        <dbReference type="Pfam" id="PF00535"/>
    </source>
</evidence>
<evidence type="ECO:0000313" key="2">
    <source>
        <dbReference type="EMBL" id="WCO65734.1"/>
    </source>
</evidence>
<sequence>MPSRDRPDALAACLRALEAQDATSFEVVVVDDGSTDADAVARVVEGADRARLVRGEGRGPAAARNLGARAARGPVVCLTDDDCRPGPGWVAALAAALADGADVVAGPTRNGRPGVAVAAASQAVTNHLTDASADGRGHVGFAPTSNVAARREVLAAHPFDEDYPLAAGEDREWCARLAADGIALTWVPEAGVDHHQDLDLVRFWRQQQRYGRGAHRVHAGTEGRRLQPPSFYRDLVHRGFGEGGRAGALVLLAQVATATGVAREAWAARRR</sequence>
<gene>
    <name evidence="2" type="ORF">PO878_14615</name>
</gene>
<dbReference type="SUPFAM" id="SSF53448">
    <property type="entry name" value="Nucleotide-diphospho-sugar transferases"/>
    <property type="match status" value="1"/>
</dbReference>
<dbReference type="EMBL" id="CP116942">
    <property type="protein sequence ID" value="WCO65734.1"/>
    <property type="molecule type" value="Genomic_DNA"/>
</dbReference>
<name>A0AAE9Y404_9ACTN</name>
<evidence type="ECO:0000313" key="3">
    <source>
        <dbReference type="Proteomes" id="UP001216390"/>
    </source>
</evidence>